<evidence type="ECO:0000256" key="2">
    <source>
        <dbReference type="ARBA" id="ARBA00022723"/>
    </source>
</evidence>
<dbReference type="SFLD" id="SFLDG01129">
    <property type="entry name" value="C1.5:_HAD__Beta-PGM__Phosphata"/>
    <property type="match status" value="1"/>
</dbReference>
<dbReference type="NCBIfam" id="TIGR01509">
    <property type="entry name" value="HAD-SF-IA-v3"/>
    <property type="match status" value="1"/>
</dbReference>
<proteinExistence type="predicted"/>
<evidence type="ECO:0000256" key="1">
    <source>
        <dbReference type="ARBA" id="ARBA00001946"/>
    </source>
</evidence>
<dbReference type="SUPFAM" id="SSF56784">
    <property type="entry name" value="HAD-like"/>
    <property type="match status" value="1"/>
</dbReference>
<evidence type="ECO:0000313" key="6">
    <source>
        <dbReference type="Proteomes" id="UP000600247"/>
    </source>
</evidence>
<dbReference type="InterPro" id="IPR051400">
    <property type="entry name" value="HAD-like_hydrolase"/>
</dbReference>
<keyword evidence="4" id="KW-0460">Magnesium</keyword>
<dbReference type="GO" id="GO:0044281">
    <property type="term" value="P:small molecule metabolic process"/>
    <property type="evidence" value="ECO:0007669"/>
    <property type="project" value="UniProtKB-ARBA"/>
</dbReference>
<dbReference type="Gene3D" id="1.10.150.520">
    <property type="match status" value="1"/>
</dbReference>
<evidence type="ECO:0000313" key="5">
    <source>
        <dbReference type="EMBL" id="GGG71203.1"/>
    </source>
</evidence>
<dbReference type="SFLD" id="SFLDS00003">
    <property type="entry name" value="Haloacid_Dehalogenase"/>
    <property type="match status" value="1"/>
</dbReference>
<dbReference type="AlphaFoldDB" id="A0A917H960"/>
<comment type="cofactor">
    <cofactor evidence="1">
        <name>Mg(2+)</name>
        <dbReference type="ChEBI" id="CHEBI:18420"/>
    </cofactor>
</comment>
<comment type="caution">
    <text evidence="5">The sequence shown here is derived from an EMBL/GenBank/DDBJ whole genome shotgun (WGS) entry which is preliminary data.</text>
</comment>
<name>A0A917H960_9BACL</name>
<dbReference type="InterPro" id="IPR023214">
    <property type="entry name" value="HAD_sf"/>
</dbReference>
<dbReference type="GO" id="GO:0046872">
    <property type="term" value="F:metal ion binding"/>
    <property type="evidence" value="ECO:0007669"/>
    <property type="project" value="UniProtKB-KW"/>
</dbReference>
<accession>A0A917H960</accession>
<dbReference type="InterPro" id="IPR041492">
    <property type="entry name" value="HAD_2"/>
</dbReference>
<dbReference type="InterPro" id="IPR036412">
    <property type="entry name" value="HAD-like_sf"/>
</dbReference>
<evidence type="ECO:0000256" key="4">
    <source>
        <dbReference type="ARBA" id="ARBA00022842"/>
    </source>
</evidence>
<dbReference type="EMBL" id="BMHY01000004">
    <property type="protein sequence ID" value="GGG71203.1"/>
    <property type="molecule type" value="Genomic_DNA"/>
</dbReference>
<keyword evidence="6" id="KW-1185">Reference proteome</keyword>
<dbReference type="Pfam" id="PF13419">
    <property type="entry name" value="HAD_2"/>
    <property type="match status" value="1"/>
</dbReference>
<keyword evidence="3" id="KW-0378">Hydrolase</keyword>
<dbReference type="RefSeq" id="WP_229692174.1">
    <property type="nucleotide sequence ID" value="NZ_BMHY01000004.1"/>
</dbReference>
<dbReference type="PANTHER" id="PTHR46470:SF2">
    <property type="entry name" value="GLYCERALDEHYDE 3-PHOSPHATE PHOSPHATASE"/>
    <property type="match status" value="1"/>
</dbReference>
<sequence>MIKAVIFDLDNTLLDRTITFGSFVDSFVRTYFSHQVDTQFISNRIIELDEDGYKNKNELFAELLEELPWSTKPTKAELLSFYSEEYVKCAVLMEQALEVLQHARSKYLTGLITNGRTMIQYGKIDQVAIRDAFDLILVSEEAGCKKPDPTIFQMALERLQVQADECLFIGDHPVNDVEGAARSGMHTVWLKVNQPWREDVQAKPLHQIDKLSELLELI</sequence>
<gene>
    <name evidence="5" type="ORF">GCM10010918_28370</name>
</gene>
<dbReference type="Proteomes" id="UP000600247">
    <property type="component" value="Unassembled WGS sequence"/>
</dbReference>
<protein>
    <submittedName>
        <fullName evidence="5">Haloacid dehalogenase</fullName>
    </submittedName>
</protein>
<dbReference type="Gene3D" id="3.40.50.1000">
    <property type="entry name" value="HAD superfamily/HAD-like"/>
    <property type="match status" value="1"/>
</dbReference>
<reference evidence="5 6" key="1">
    <citation type="journal article" date="2014" name="Int. J. Syst. Evol. Microbiol.">
        <title>Complete genome sequence of Corynebacterium casei LMG S-19264T (=DSM 44701T), isolated from a smear-ripened cheese.</title>
        <authorList>
            <consortium name="US DOE Joint Genome Institute (JGI-PGF)"/>
            <person name="Walter F."/>
            <person name="Albersmeier A."/>
            <person name="Kalinowski J."/>
            <person name="Ruckert C."/>
        </authorList>
    </citation>
    <scope>NUCLEOTIDE SEQUENCE [LARGE SCALE GENOMIC DNA]</scope>
    <source>
        <strain evidence="5 6">CGMCC 1.15286</strain>
    </source>
</reference>
<evidence type="ECO:0000256" key="3">
    <source>
        <dbReference type="ARBA" id="ARBA00022801"/>
    </source>
</evidence>
<dbReference type="InterPro" id="IPR006439">
    <property type="entry name" value="HAD-SF_hydro_IA"/>
</dbReference>
<dbReference type="GO" id="GO:0016791">
    <property type="term" value="F:phosphatase activity"/>
    <property type="evidence" value="ECO:0007669"/>
    <property type="project" value="TreeGrafter"/>
</dbReference>
<keyword evidence="2" id="KW-0479">Metal-binding</keyword>
<dbReference type="NCBIfam" id="TIGR01549">
    <property type="entry name" value="HAD-SF-IA-v1"/>
    <property type="match status" value="1"/>
</dbReference>
<dbReference type="PANTHER" id="PTHR46470">
    <property type="entry name" value="N-ACYLNEURAMINATE-9-PHOSPHATASE"/>
    <property type="match status" value="1"/>
</dbReference>
<organism evidence="5 6">
    <name type="scientific">Paenibacillus radicis</name>
    <name type="common">ex Gao et al. 2016</name>
    <dbReference type="NCBI Taxonomy" id="1737354"/>
    <lineage>
        <taxon>Bacteria</taxon>
        <taxon>Bacillati</taxon>
        <taxon>Bacillota</taxon>
        <taxon>Bacilli</taxon>
        <taxon>Bacillales</taxon>
        <taxon>Paenibacillaceae</taxon>
        <taxon>Paenibacillus</taxon>
    </lineage>
</organism>